<dbReference type="PANTHER" id="PTHR33795:SF1">
    <property type="entry name" value="INSERTION ELEMENT IS150 PROTEIN INSJ"/>
    <property type="match status" value="1"/>
</dbReference>
<dbReference type="OrthoDB" id="9131845at2"/>
<name>A0A095YT59_9BURK</name>
<dbReference type="InterPro" id="IPR052057">
    <property type="entry name" value="IS150/IS1296_orfA-like"/>
</dbReference>
<organism evidence="2 3">
    <name type="scientific">Oligella urethralis DNF00040</name>
    <dbReference type="NCBI Taxonomy" id="1401065"/>
    <lineage>
        <taxon>Bacteria</taxon>
        <taxon>Pseudomonadati</taxon>
        <taxon>Pseudomonadota</taxon>
        <taxon>Betaproteobacteria</taxon>
        <taxon>Burkholderiales</taxon>
        <taxon>Alcaligenaceae</taxon>
        <taxon>Oligella</taxon>
    </lineage>
</organism>
<comment type="caution">
    <text evidence="2">The sequence shown here is derived from an EMBL/GenBank/DDBJ whole genome shotgun (WGS) entry which is preliminary data.</text>
</comment>
<reference evidence="2 3" key="1">
    <citation type="submission" date="2014-07" db="EMBL/GenBank/DDBJ databases">
        <authorList>
            <person name="McCorrison J."/>
            <person name="Sanka R."/>
            <person name="Torralba M."/>
            <person name="Gillis M."/>
            <person name="Haft D.H."/>
            <person name="Methe B."/>
            <person name="Sutton G."/>
            <person name="Nelson K.E."/>
        </authorList>
    </citation>
    <scope>NUCLEOTIDE SEQUENCE [LARGE SCALE GENOMIC DNA]</scope>
    <source>
        <strain evidence="2 3">DNF00040</strain>
    </source>
</reference>
<dbReference type="GO" id="GO:0006313">
    <property type="term" value="P:DNA transposition"/>
    <property type="evidence" value="ECO:0007669"/>
    <property type="project" value="InterPro"/>
</dbReference>
<dbReference type="GO" id="GO:0003677">
    <property type="term" value="F:DNA binding"/>
    <property type="evidence" value="ECO:0007669"/>
    <property type="project" value="InterPro"/>
</dbReference>
<dbReference type="Pfam" id="PF01527">
    <property type="entry name" value="HTH_Tnp_1"/>
    <property type="match status" value="1"/>
</dbReference>
<dbReference type="eggNOG" id="COG2963">
    <property type="taxonomic scope" value="Bacteria"/>
</dbReference>
<dbReference type="GO" id="GO:0004803">
    <property type="term" value="F:transposase activity"/>
    <property type="evidence" value="ECO:0007669"/>
    <property type="project" value="InterPro"/>
</dbReference>
<dbReference type="AlphaFoldDB" id="A0A095YT59"/>
<dbReference type="InterPro" id="IPR009057">
    <property type="entry name" value="Homeodomain-like_sf"/>
</dbReference>
<dbReference type="SUPFAM" id="SSF46689">
    <property type="entry name" value="Homeodomain-like"/>
    <property type="match status" value="1"/>
</dbReference>
<dbReference type="RefSeq" id="WP_036561006.1">
    <property type="nucleotide sequence ID" value="NZ_JRNI01000091.1"/>
</dbReference>
<sequence length="95" mass="11152">MRKTYSKEFKLQVCHSITTGTYTVTEVAKQYAISRPIVSRWLAEYKRYSKDAFTGKGVRLPEGAKVYALEKEIKRLQEENAILKKFREFAKSQKR</sequence>
<evidence type="ECO:0000256" key="1">
    <source>
        <dbReference type="SAM" id="Coils"/>
    </source>
</evidence>
<dbReference type="Gene3D" id="1.10.10.10">
    <property type="entry name" value="Winged helix-like DNA-binding domain superfamily/Winged helix DNA-binding domain"/>
    <property type="match status" value="1"/>
</dbReference>
<accession>A0A095YT59</accession>
<proteinExistence type="predicted"/>
<evidence type="ECO:0000313" key="2">
    <source>
        <dbReference type="EMBL" id="KGF25598.1"/>
    </source>
</evidence>
<protein>
    <submittedName>
        <fullName evidence="2">Transposase</fullName>
    </submittedName>
</protein>
<dbReference type="PANTHER" id="PTHR33795">
    <property type="entry name" value="INSERTION ELEMENT IS150 PROTEIN INSJ"/>
    <property type="match status" value="1"/>
</dbReference>
<feature type="coiled-coil region" evidence="1">
    <location>
        <begin position="66"/>
        <end position="93"/>
    </location>
</feature>
<keyword evidence="3" id="KW-1185">Reference proteome</keyword>
<dbReference type="InterPro" id="IPR002514">
    <property type="entry name" value="Transposase_8"/>
</dbReference>
<gene>
    <name evidence="2" type="ORF">HMPREF2130_11020</name>
</gene>
<dbReference type="Proteomes" id="UP000029629">
    <property type="component" value="Unassembled WGS sequence"/>
</dbReference>
<keyword evidence="1" id="KW-0175">Coiled coil</keyword>
<dbReference type="InterPro" id="IPR036388">
    <property type="entry name" value="WH-like_DNA-bd_sf"/>
</dbReference>
<evidence type="ECO:0000313" key="3">
    <source>
        <dbReference type="Proteomes" id="UP000029629"/>
    </source>
</evidence>
<dbReference type="EMBL" id="JRNI01000091">
    <property type="protein sequence ID" value="KGF25598.1"/>
    <property type="molecule type" value="Genomic_DNA"/>
</dbReference>